<evidence type="ECO:0000256" key="1">
    <source>
        <dbReference type="SAM" id="SignalP"/>
    </source>
</evidence>
<keyword evidence="3" id="KW-1185">Reference proteome</keyword>
<name>A0A3E0I8H2_9FLAO</name>
<dbReference type="AlphaFoldDB" id="A0A3E0I8H2"/>
<feature type="chain" id="PRO_5017605021" evidence="1">
    <location>
        <begin position="19"/>
        <end position="207"/>
    </location>
</feature>
<accession>A0A3E0I8H2</accession>
<organism evidence="2 3">
    <name type="scientific">Tenacibaculum gallaicum</name>
    <dbReference type="NCBI Taxonomy" id="561505"/>
    <lineage>
        <taxon>Bacteria</taxon>
        <taxon>Pseudomonadati</taxon>
        <taxon>Bacteroidota</taxon>
        <taxon>Flavobacteriia</taxon>
        <taxon>Flavobacteriales</taxon>
        <taxon>Flavobacteriaceae</taxon>
        <taxon>Tenacibaculum</taxon>
    </lineage>
</organism>
<dbReference type="EMBL" id="QUNS01000002">
    <property type="protein sequence ID" value="REH54929.1"/>
    <property type="molecule type" value="Genomic_DNA"/>
</dbReference>
<dbReference type="RefSeq" id="WP_115900560.1">
    <property type="nucleotide sequence ID" value="NZ_QUNS01000002.1"/>
</dbReference>
<dbReference type="OrthoDB" id="823362at2"/>
<evidence type="ECO:0000313" key="3">
    <source>
        <dbReference type="Proteomes" id="UP000256884"/>
    </source>
</evidence>
<gene>
    <name evidence="2" type="ORF">C7448_102462</name>
</gene>
<keyword evidence="1" id="KW-0732">Signal</keyword>
<dbReference type="Proteomes" id="UP000256884">
    <property type="component" value="Unassembled WGS sequence"/>
</dbReference>
<sequence length="207" mass="24917">MLKFLTSLIIFISLNSYAQLKDTIFLNEDFIKLTKETYFSNEKNEHFFHFQIQEDSTTIALIKVAKRKHGRIDINTHNKIKKYLFYLSDEKIDSTKTIIINYFPKQDNCCIANNPWSKASIKNFKRFVQELKNKENISQFFIFKDTRTVNNFSDYFSWYPDKESIMEKTFFKFQYPCYSYIIIRPNGNYFTFRGEYYAPEIIGVLNR</sequence>
<protein>
    <submittedName>
        <fullName evidence="2">Uncharacterized protein</fullName>
    </submittedName>
</protein>
<feature type="signal peptide" evidence="1">
    <location>
        <begin position="1"/>
        <end position="18"/>
    </location>
</feature>
<evidence type="ECO:0000313" key="2">
    <source>
        <dbReference type="EMBL" id="REH54929.1"/>
    </source>
</evidence>
<reference evidence="2 3" key="1">
    <citation type="submission" date="2018-08" db="EMBL/GenBank/DDBJ databases">
        <title>Genomic Encyclopedia of Type Strains, Phase IV (KMG-IV): sequencing the most valuable type-strain genomes for metagenomic binning, comparative biology and taxonomic classification.</title>
        <authorList>
            <person name="Goeker M."/>
        </authorList>
    </citation>
    <scope>NUCLEOTIDE SEQUENCE [LARGE SCALE GENOMIC DNA]</scope>
    <source>
        <strain evidence="2 3">DSM 18841</strain>
    </source>
</reference>
<comment type="caution">
    <text evidence="2">The sequence shown here is derived from an EMBL/GenBank/DDBJ whole genome shotgun (WGS) entry which is preliminary data.</text>
</comment>
<proteinExistence type="predicted"/>